<dbReference type="Gene3D" id="3.90.25.10">
    <property type="entry name" value="UDP-galactose 4-epimerase, domain 1"/>
    <property type="match status" value="1"/>
</dbReference>
<keyword evidence="2" id="KW-0560">Oxidoreductase</keyword>
<gene>
    <name evidence="4" type="ORF">AWU65_07390</name>
</gene>
<dbReference type="UniPathway" id="UPA00124"/>
<name>A0A163I1H6_9BACL</name>
<feature type="domain" description="RmlD-like substrate binding" evidence="3">
    <location>
        <begin position="1"/>
        <end position="285"/>
    </location>
</feature>
<dbReference type="Gene3D" id="3.40.50.720">
    <property type="entry name" value="NAD(P)-binding Rossmann-like Domain"/>
    <property type="match status" value="1"/>
</dbReference>
<dbReference type="AlphaFoldDB" id="A0A163I1H6"/>
<comment type="pathway">
    <text evidence="2">Carbohydrate biosynthesis; dTDP-L-rhamnose biosynthesis.</text>
</comment>
<dbReference type="EC" id="1.1.1.133" evidence="2"/>
<dbReference type="OrthoDB" id="9803892at2"/>
<keyword evidence="2" id="KW-0521">NADP</keyword>
<dbReference type="GO" id="GO:0008831">
    <property type="term" value="F:dTDP-4-dehydrorhamnose reductase activity"/>
    <property type="evidence" value="ECO:0007669"/>
    <property type="project" value="UniProtKB-EC"/>
</dbReference>
<dbReference type="InterPro" id="IPR005913">
    <property type="entry name" value="dTDP_dehydrorham_reduct"/>
</dbReference>
<dbReference type="RefSeq" id="WP_063477947.1">
    <property type="nucleotide sequence ID" value="NZ_CP147845.1"/>
</dbReference>
<dbReference type="GeneID" id="97552919"/>
<evidence type="ECO:0000256" key="1">
    <source>
        <dbReference type="ARBA" id="ARBA00010944"/>
    </source>
</evidence>
<dbReference type="InterPro" id="IPR029903">
    <property type="entry name" value="RmlD-like-bd"/>
</dbReference>
<accession>A0A163I1H6</accession>
<dbReference type="Pfam" id="PF04321">
    <property type="entry name" value="RmlD_sub_bind"/>
    <property type="match status" value="1"/>
</dbReference>
<dbReference type="CDD" id="cd05254">
    <property type="entry name" value="dTDP_HR_like_SDR_e"/>
    <property type="match status" value="1"/>
</dbReference>
<organism evidence="4 5">
    <name type="scientific">Paenibacillus glucanolyticus</name>
    <dbReference type="NCBI Taxonomy" id="59843"/>
    <lineage>
        <taxon>Bacteria</taxon>
        <taxon>Bacillati</taxon>
        <taxon>Bacillota</taxon>
        <taxon>Bacilli</taxon>
        <taxon>Bacillales</taxon>
        <taxon>Paenibacillaceae</taxon>
        <taxon>Paenibacillus</taxon>
    </lineage>
</organism>
<dbReference type="InterPro" id="IPR036291">
    <property type="entry name" value="NAD(P)-bd_dom_sf"/>
</dbReference>
<dbReference type="PANTHER" id="PTHR10491:SF4">
    <property type="entry name" value="METHIONINE ADENOSYLTRANSFERASE 2 SUBUNIT BETA"/>
    <property type="match status" value="1"/>
</dbReference>
<dbReference type="GO" id="GO:0019305">
    <property type="term" value="P:dTDP-rhamnose biosynthetic process"/>
    <property type="evidence" value="ECO:0007669"/>
    <property type="project" value="UniProtKB-UniPathway"/>
</dbReference>
<comment type="similarity">
    <text evidence="1 2">Belongs to the dTDP-4-dehydrorhamnose reductase family.</text>
</comment>
<dbReference type="FunFam" id="3.40.50.720:FF:000159">
    <property type="entry name" value="dTDP-4-dehydrorhamnose reductase"/>
    <property type="match status" value="1"/>
</dbReference>
<comment type="function">
    <text evidence="2">Catalyzes the reduction of dTDP-6-deoxy-L-lyxo-4-hexulose to yield dTDP-L-rhamnose.</text>
</comment>
<evidence type="ECO:0000256" key="2">
    <source>
        <dbReference type="RuleBase" id="RU364082"/>
    </source>
</evidence>
<comment type="caution">
    <text evidence="4">The sequence shown here is derived from an EMBL/GenBank/DDBJ whole genome shotgun (WGS) entry which is preliminary data.</text>
</comment>
<sequence>MKVLVTGANGQLGQDVTHVLAEAGHQVIGCGRAELDITNMELCEQVISSHNPNFIIHCAAYTAVDAAETDTDGAYLVNTIGTRNIAVSAEKIGAAVVYISTDYVFNGTSETAYVEYDDTDPQTIYGRSKLAGEQMLRDFCSKWFIVRTSWVFGLHGNNFVKTMLRLGQEKPQLKVVNDQKGSPTYTVDLAQFLLNLISTEKYGLYHASNRGSCTWYEFTQAIFEEAREQLGLEIMAELQPCTTAEFPRPAPRPANSTMDHLAIRLNQLEDLPHWREGLKQFMVDMKQHPELYLK</sequence>
<protein>
    <recommendedName>
        <fullName evidence="2">dTDP-4-dehydrorhamnose reductase</fullName>
        <ecNumber evidence="2">1.1.1.133</ecNumber>
    </recommendedName>
</protein>
<dbReference type="NCBIfam" id="TIGR01214">
    <property type="entry name" value="rmlD"/>
    <property type="match status" value="1"/>
</dbReference>
<dbReference type="Proteomes" id="UP000076796">
    <property type="component" value="Unassembled WGS sequence"/>
</dbReference>
<dbReference type="STRING" id="59843.A3958_06940"/>
<reference evidence="4" key="1">
    <citation type="journal article" date="2016" name="Genome Announc.">
        <title>Draft genomes of two strains of Paenibacillus glucanolyticus with capability to degrade lignocellulose.</title>
        <authorList>
            <person name="Mathews S.L."/>
            <person name="Pawlak J."/>
            <person name="Grunden A.M."/>
        </authorList>
    </citation>
    <scope>NUCLEOTIDE SEQUENCE [LARGE SCALE GENOMIC DNA]</scope>
    <source>
        <strain evidence="4">SLM1</strain>
    </source>
</reference>
<keyword evidence="5" id="KW-1185">Reference proteome</keyword>
<evidence type="ECO:0000313" key="4">
    <source>
        <dbReference type="EMBL" id="KZS45747.1"/>
    </source>
</evidence>
<dbReference type="GO" id="GO:0005829">
    <property type="term" value="C:cytosol"/>
    <property type="evidence" value="ECO:0007669"/>
    <property type="project" value="TreeGrafter"/>
</dbReference>
<evidence type="ECO:0000313" key="5">
    <source>
        <dbReference type="Proteomes" id="UP000076796"/>
    </source>
</evidence>
<proteinExistence type="inferred from homology"/>
<dbReference type="EMBL" id="LWMH01000001">
    <property type="protein sequence ID" value="KZS45747.1"/>
    <property type="molecule type" value="Genomic_DNA"/>
</dbReference>
<dbReference type="SUPFAM" id="SSF51735">
    <property type="entry name" value="NAD(P)-binding Rossmann-fold domains"/>
    <property type="match status" value="1"/>
</dbReference>
<evidence type="ECO:0000259" key="3">
    <source>
        <dbReference type="Pfam" id="PF04321"/>
    </source>
</evidence>
<dbReference type="PANTHER" id="PTHR10491">
    <property type="entry name" value="DTDP-4-DEHYDRORHAMNOSE REDUCTASE"/>
    <property type="match status" value="1"/>
</dbReference>